<evidence type="ECO:0000256" key="1">
    <source>
        <dbReference type="SAM" id="MobiDB-lite"/>
    </source>
</evidence>
<keyword evidence="3" id="KW-0378">Hydrolase</keyword>
<accession>A0AAE0LWG0</accession>
<reference evidence="3" key="2">
    <citation type="submission" date="2023-06" db="EMBL/GenBank/DDBJ databases">
        <authorList>
            <consortium name="Lawrence Berkeley National Laboratory"/>
            <person name="Haridas S."/>
            <person name="Hensen N."/>
            <person name="Bonometti L."/>
            <person name="Westerberg I."/>
            <person name="Brannstrom I.O."/>
            <person name="Guillou S."/>
            <person name="Cros-Aarteil S."/>
            <person name="Calhoun S."/>
            <person name="Kuo A."/>
            <person name="Mondo S."/>
            <person name="Pangilinan J."/>
            <person name="Riley R."/>
            <person name="Labutti K."/>
            <person name="Andreopoulos B."/>
            <person name="Lipzen A."/>
            <person name="Chen C."/>
            <person name="Yanf M."/>
            <person name="Daum C."/>
            <person name="Ng V."/>
            <person name="Clum A."/>
            <person name="Steindorff A."/>
            <person name="Ohm R."/>
            <person name="Martin F."/>
            <person name="Silar P."/>
            <person name="Natvig D."/>
            <person name="Lalanne C."/>
            <person name="Gautier V."/>
            <person name="Ament-Velasquez S.L."/>
            <person name="Kruys A."/>
            <person name="Hutchinson M.I."/>
            <person name="Powell A.J."/>
            <person name="Barry K."/>
            <person name="Miller A.N."/>
            <person name="Grigoriev I.V."/>
            <person name="Debuchy R."/>
            <person name="Gladieux P."/>
            <person name="Thoren M.H."/>
            <person name="Johannesson H."/>
        </authorList>
    </citation>
    <scope>NUCLEOTIDE SEQUENCE</scope>
    <source>
        <strain evidence="3">CBS 168.71</strain>
    </source>
</reference>
<feature type="compositionally biased region" description="Basic and acidic residues" evidence="1">
    <location>
        <begin position="508"/>
        <end position="521"/>
    </location>
</feature>
<dbReference type="PROSITE" id="PS50263">
    <property type="entry name" value="CN_HYDROLASE"/>
    <property type="match status" value="1"/>
</dbReference>
<dbReference type="CDD" id="cd07566">
    <property type="entry name" value="ScNTA1_like"/>
    <property type="match status" value="1"/>
</dbReference>
<feature type="compositionally biased region" description="Polar residues" evidence="1">
    <location>
        <begin position="768"/>
        <end position="787"/>
    </location>
</feature>
<name>A0AAE0LWG0_9PEZI</name>
<dbReference type="GO" id="GO:0008418">
    <property type="term" value="F:protein-N-terminal asparagine amidohydrolase activity"/>
    <property type="evidence" value="ECO:0007669"/>
    <property type="project" value="InterPro"/>
</dbReference>
<dbReference type="InterPro" id="IPR036526">
    <property type="entry name" value="C-N_Hydrolase_sf"/>
</dbReference>
<feature type="region of interest" description="Disordered" evidence="1">
    <location>
        <begin position="335"/>
        <end position="377"/>
    </location>
</feature>
<feature type="compositionally biased region" description="Polar residues" evidence="1">
    <location>
        <begin position="602"/>
        <end position="620"/>
    </location>
</feature>
<feature type="compositionally biased region" description="Polar residues" evidence="1">
    <location>
        <begin position="664"/>
        <end position="674"/>
    </location>
</feature>
<evidence type="ECO:0000313" key="3">
    <source>
        <dbReference type="EMBL" id="KAK3299194.1"/>
    </source>
</evidence>
<feature type="region of interest" description="Disordered" evidence="1">
    <location>
        <begin position="830"/>
        <end position="851"/>
    </location>
</feature>
<protein>
    <submittedName>
        <fullName evidence="3">Carbon-nitrogen hydrolase</fullName>
    </submittedName>
</protein>
<dbReference type="InterPro" id="IPR003010">
    <property type="entry name" value="C-N_Hydrolase"/>
</dbReference>
<feature type="compositionally biased region" description="Polar residues" evidence="1">
    <location>
        <begin position="365"/>
        <end position="377"/>
    </location>
</feature>
<feature type="domain" description="CN hydrolase" evidence="2">
    <location>
        <begin position="1"/>
        <end position="283"/>
    </location>
</feature>
<dbReference type="GeneID" id="87845947"/>
<feature type="compositionally biased region" description="Low complexity" evidence="1">
    <location>
        <begin position="589"/>
        <end position="601"/>
    </location>
</feature>
<dbReference type="EMBL" id="JAUEPN010000002">
    <property type="protein sequence ID" value="KAK3299194.1"/>
    <property type="molecule type" value="Genomic_DNA"/>
</dbReference>
<dbReference type="InterPro" id="IPR039703">
    <property type="entry name" value="Nta1"/>
</dbReference>
<keyword evidence="4" id="KW-1185">Reference proteome</keyword>
<dbReference type="PANTHER" id="PTHR11750:SF26">
    <property type="entry name" value="PROTEIN N-TERMINAL AMIDASE"/>
    <property type="match status" value="1"/>
</dbReference>
<dbReference type="Proteomes" id="UP001278766">
    <property type="component" value="Unassembled WGS sequence"/>
</dbReference>
<dbReference type="AlphaFoldDB" id="A0AAE0LWG0"/>
<evidence type="ECO:0000313" key="4">
    <source>
        <dbReference type="Proteomes" id="UP001278766"/>
    </source>
</evidence>
<reference evidence="3" key="1">
    <citation type="journal article" date="2023" name="Mol. Phylogenet. Evol.">
        <title>Genome-scale phylogeny and comparative genomics of the fungal order Sordariales.</title>
        <authorList>
            <person name="Hensen N."/>
            <person name="Bonometti L."/>
            <person name="Westerberg I."/>
            <person name="Brannstrom I.O."/>
            <person name="Guillou S."/>
            <person name="Cros-Aarteil S."/>
            <person name="Calhoun S."/>
            <person name="Haridas S."/>
            <person name="Kuo A."/>
            <person name="Mondo S."/>
            <person name="Pangilinan J."/>
            <person name="Riley R."/>
            <person name="LaButti K."/>
            <person name="Andreopoulos B."/>
            <person name="Lipzen A."/>
            <person name="Chen C."/>
            <person name="Yan M."/>
            <person name="Daum C."/>
            <person name="Ng V."/>
            <person name="Clum A."/>
            <person name="Steindorff A."/>
            <person name="Ohm R.A."/>
            <person name="Martin F."/>
            <person name="Silar P."/>
            <person name="Natvig D.O."/>
            <person name="Lalanne C."/>
            <person name="Gautier V."/>
            <person name="Ament-Velasquez S.L."/>
            <person name="Kruys A."/>
            <person name="Hutchinson M.I."/>
            <person name="Powell A.J."/>
            <person name="Barry K."/>
            <person name="Miller A.N."/>
            <person name="Grigoriev I.V."/>
            <person name="Debuchy R."/>
            <person name="Gladieux P."/>
            <person name="Hiltunen Thoren M."/>
            <person name="Johannesson H."/>
        </authorList>
    </citation>
    <scope>NUCLEOTIDE SEQUENCE</scope>
    <source>
        <strain evidence="3">CBS 168.71</strain>
    </source>
</reference>
<dbReference type="PANTHER" id="PTHR11750">
    <property type="entry name" value="PROTEIN N-TERMINAL AMIDASE"/>
    <property type="match status" value="1"/>
</dbReference>
<feature type="region of interest" description="Disordered" evidence="1">
    <location>
        <begin position="495"/>
        <end position="804"/>
    </location>
</feature>
<feature type="compositionally biased region" description="Polar residues" evidence="1">
    <location>
        <begin position="720"/>
        <end position="729"/>
    </location>
</feature>
<dbReference type="SUPFAM" id="SSF56317">
    <property type="entry name" value="Carbon-nitrogen hydrolase"/>
    <property type="match status" value="1"/>
</dbReference>
<comment type="caution">
    <text evidence="3">The sequence shown here is derived from an EMBL/GenBank/DDBJ whole genome shotgun (WGS) entry which is preliminary data.</text>
</comment>
<sequence>MKIACLQFDPQVGDVDDNLNRADAVLDKIDPEDLDSIDLLVLPELAFSGYNFKSLQHIAPCLEEAGSGITSLWAQTTALKHDCTVVVGYPEKVDVSENWPASPEYYNSALIINGDGDTVGNYRKSFLFYTDETWALEGGSGFFKGNIDGLGNVALGICTDLNPYKLEAPWEAFEFGFHVMKAQANVVIVSMAWQTHQDPGLFGANPAEPDIETLVYWVQRLEPLIHADQEEEVIVVFCNRTGSETEATYTGTSAVIGIKKGEVFVYGVLGRGVDDLLIVDTDHPPMSKLTDADAVKSDEYPTEAPALDVEDDLRTHRIPDDTLIGERQAYPCYPADSGVGVELDSPQQPTSPKLPWLAQVPQPGETPTDTRSPTRLQIPTRPQFDEYVTIDSAISDDIIIDTPAVGDTPALDRRQFRPKLAVPSSPWRFPTKQSPYPWHHHDGSHSSVFGGGAAMTPITPFDEDGWSSTPIEQKAPPQWFWKHEPTLSALKESIVEEDEDEEEPNESPDTRMPHSGTETKLEPTQFETQNTVSESDDRKADGEAEEFDPEPDTAPLNDWAELAGVLGGLKARPGSAFDFKSSRDDRPSSPKSRYPPRTSSPFQLFQPSELSYGEQEQTAWGTLDSDPPRSVAGDIWDDGDNDRGGGTLFTFARPSSGADHRSSQRSYSFDNPSGNRGHGEWASKRQPSRLRHAIFAEEAAEDEPDYDSDDYSPRHISISRGRQPNSQPSPALDQPSPVRESYPDAYPNKDNNPPPPRDNDSGWPLHPNPNTNTSDPAPSKTQQQTPHQNRDDHLSPLSIDPTLDMHHHQNTATATPSLCSATSATSTTSVSTFADHPGVGEPPSLPRADAGAWLDDDAPVRFREYGGGGGGGGGGGEPGAVVLAGEGGEKVGEVWFGREGLPARGC</sequence>
<evidence type="ECO:0000259" key="2">
    <source>
        <dbReference type="PROSITE" id="PS50263"/>
    </source>
</evidence>
<dbReference type="RefSeq" id="XP_062662708.1">
    <property type="nucleotide sequence ID" value="XM_062808999.1"/>
</dbReference>
<feature type="compositionally biased region" description="Acidic residues" evidence="1">
    <location>
        <begin position="698"/>
        <end position="710"/>
    </location>
</feature>
<dbReference type="Pfam" id="PF00795">
    <property type="entry name" value="CN_hydrolase"/>
    <property type="match status" value="1"/>
</dbReference>
<dbReference type="GO" id="GO:0070773">
    <property type="term" value="F:protein-N-terminal glutamine amidohydrolase activity"/>
    <property type="evidence" value="ECO:0007669"/>
    <property type="project" value="InterPro"/>
</dbReference>
<proteinExistence type="predicted"/>
<dbReference type="GO" id="GO:0030163">
    <property type="term" value="P:protein catabolic process"/>
    <property type="evidence" value="ECO:0007669"/>
    <property type="project" value="TreeGrafter"/>
</dbReference>
<dbReference type="Gene3D" id="3.60.110.10">
    <property type="entry name" value="Carbon-nitrogen hydrolase"/>
    <property type="match status" value="1"/>
</dbReference>
<organism evidence="3 4">
    <name type="scientific">Chaetomium fimeti</name>
    <dbReference type="NCBI Taxonomy" id="1854472"/>
    <lineage>
        <taxon>Eukaryota</taxon>
        <taxon>Fungi</taxon>
        <taxon>Dikarya</taxon>
        <taxon>Ascomycota</taxon>
        <taxon>Pezizomycotina</taxon>
        <taxon>Sordariomycetes</taxon>
        <taxon>Sordariomycetidae</taxon>
        <taxon>Sordariales</taxon>
        <taxon>Chaetomiaceae</taxon>
        <taxon>Chaetomium</taxon>
    </lineage>
</organism>
<gene>
    <name evidence="3" type="ORF">B0H64DRAFT_93971</name>
</gene>
<feature type="compositionally biased region" description="Acidic residues" evidence="1">
    <location>
        <begin position="495"/>
        <end position="506"/>
    </location>
</feature>